<keyword evidence="5" id="KW-1185">Reference proteome</keyword>
<feature type="domain" description="LpxI C-terminal" evidence="1">
    <location>
        <begin position="132"/>
        <end position="264"/>
    </location>
</feature>
<reference evidence="3 5" key="1">
    <citation type="submission" date="2015-09" db="EMBL/GenBank/DDBJ databases">
        <authorList>
            <person name="Rodrigo-Torres L."/>
            <person name="Arahal D.R."/>
        </authorList>
    </citation>
    <scope>NUCLEOTIDE SEQUENCE [LARGE SCALE GENOMIC DNA]</scope>
    <source>
        <strain evidence="3 5">CECT 5118</strain>
    </source>
</reference>
<evidence type="ECO:0000259" key="2">
    <source>
        <dbReference type="Pfam" id="PF17930"/>
    </source>
</evidence>
<reference evidence="4 6" key="2">
    <citation type="submission" date="2015-09" db="EMBL/GenBank/DDBJ databases">
        <authorList>
            <consortium name="Swine Surveillance"/>
        </authorList>
    </citation>
    <scope>NUCLEOTIDE SEQUENCE [LARGE SCALE GENOMIC DNA]</scope>
    <source>
        <strain evidence="4 6">5120</strain>
    </source>
</reference>
<evidence type="ECO:0008006" key="7">
    <source>
        <dbReference type="Google" id="ProtNLM"/>
    </source>
</evidence>
<dbReference type="AlphaFoldDB" id="A0A0P1FMW0"/>
<gene>
    <name evidence="3" type="ORF">TL5118_03449</name>
    <name evidence="4" type="ORF">TL5120_02689</name>
</gene>
<organism evidence="4 6">
    <name type="scientific">Thalassovita autumnalis</name>
    <dbReference type="NCBI Taxonomy" id="2072972"/>
    <lineage>
        <taxon>Bacteria</taxon>
        <taxon>Pseudomonadati</taxon>
        <taxon>Pseudomonadota</taxon>
        <taxon>Alphaproteobacteria</taxon>
        <taxon>Rhodobacterales</taxon>
        <taxon>Roseobacteraceae</taxon>
        <taxon>Thalassovita</taxon>
    </lineage>
</organism>
<dbReference type="InterPro" id="IPR043167">
    <property type="entry name" value="LpxI_C_sf"/>
</dbReference>
<accession>A0A0P1FMW0</accession>
<dbReference type="Proteomes" id="UP000051887">
    <property type="component" value="Unassembled WGS sequence"/>
</dbReference>
<dbReference type="PANTHER" id="PTHR39962:SF1">
    <property type="entry name" value="LPXI FAMILY PROTEIN"/>
    <property type="match status" value="1"/>
</dbReference>
<proteinExistence type="predicted"/>
<dbReference type="InterPro" id="IPR010415">
    <property type="entry name" value="LpxI_C"/>
</dbReference>
<protein>
    <recommendedName>
        <fullName evidence="7">UDP-2,3-diacylglucosamine pyrophosphatase LpxI</fullName>
    </recommendedName>
</protein>
<evidence type="ECO:0000259" key="1">
    <source>
        <dbReference type="Pfam" id="PF06230"/>
    </source>
</evidence>
<dbReference type="RefSeq" id="WP_058244061.1">
    <property type="nucleotide sequence ID" value="NZ_CYSB01000040.1"/>
</dbReference>
<sequence>MTGGLAILAGNGALPVELAAAHPDALCVVFDGVAHQLTGAVQTHRFERLGEMFAALREQGVTRIVMAGSMSRPPLDPTALDPLMVSLAPRLMAAMQGGDDALLRLVIAIIEEQGFAVLGAHALLADLTAAPGLLAGPDPAETDRSDMARGAAILAALSPHDVGQGCVVAGGLVLGVETLQGTEFMLDAVARTNPHLRRGQKGVFIKAAKTGQDLRVDMPAIGPDTVAQAQAAGLAGIAIQAGRVMILERERTLVALAEAGMFLIAEEFEALS</sequence>
<dbReference type="PANTHER" id="PTHR39962">
    <property type="entry name" value="BLL4848 PROTEIN"/>
    <property type="match status" value="1"/>
</dbReference>
<dbReference type="Pfam" id="PF17930">
    <property type="entry name" value="LpxI_N"/>
    <property type="match status" value="1"/>
</dbReference>
<name>A0A0P1FMW0_9RHOB</name>
<dbReference type="OrthoDB" id="9789836at2"/>
<evidence type="ECO:0000313" key="3">
    <source>
        <dbReference type="EMBL" id="CUH69486.1"/>
    </source>
</evidence>
<evidence type="ECO:0000313" key="4">
    <source>
        <dbReference type="EMBL" id="CUH72889.1"/>
    </source>
</evidence>
<dbReference type="Gene3D" id="3.40.140.80">
    <property type="match status" value="1"/>
</dbReference>
<dbReference type="InterPro" id="IPR053174">
    <property type="entry name" value="LpxI"/>
</dbReference>
<dbReference type="InterPro" id="IPR041255">
    <property type="entry name" value="LpxI_N"/>
</dbReference>
<evidence type="ECO:0000313" key="6">
    <source>
        <dbReference type="Proteomes" id="UP000051887"/>
    </source>
</evidence>
<dbReference type="EMBL" id="CYSC01000035">
    <property type="protein sequence ID" value="CUH72889.1"/>
    <property type="molecule type" value="Genomic_DNA"/>
</dbReference>
<evidence type="ECO:0000313" key="5">
    <source>
        <dbReference type="Proteomes" id="UP000051086"/>
    </source>
</evidence>
<dbReference type="Pfam" id="PF06230">
    <property type="entry name" value="LpxI_C"/>
    <property type="match status" value="1"/>
</dbReference>
<dbReference type="Proteomes" id="UP000051086">
    <property type="component" value="Unassembled WGS sequence"/>
</dbReference>
<feature type="domain" description="LpxI N-terminal" evidence="2">
    <location>
        <begin position="5"/>
        <end position="127"/>
    </location>
</feature>
<dbReference type="Gene3D" id="3.40.50.20">
    <property type="match status" value="1"/>
</dbReference>
<dbReference type="EMBL" id="CYSB01000040">
    <property type="protein sequence ID" value="CUH69486.1"/>
    <property type="molecule type" value="Genomic_DNA"/>
</dbReference>